<dbReference type="Proteomes" id="UP000636800">
    <property type="component" value="Chromosome 10"/>
</dbReference>
<dbReference type="AlphaFoldDB" id="A0A835Q837"/>
<organism evidence="1 2">
    <name type="scientific">Vanilla planifolia</name>
    <name type="common">Vanilla</name>
    <dbReference type="NCBI Taxonomy" id="51239"/>
    <lineage>
        <taxon>Eukaryota</taxon>
        <taxon>Viridiplantae</taxon>
        <taxon>Streptophyta</taxon>
        <taxon>Embryophyta</taxon>
        <taxon>Tracheophyta</taxon>
        <taxon>Spermatophyta</taxon>
        <taxon>Magnoliopsida</taxon>
        <taxon>Liliopsida</taxon>
        <taxon>Asparagales</taxon>
        <taxon>Orchidaceae</taxon>
        <taxon>Vanilloideae</taxon>
        <taxon>Vanilleae</taxon>
        <taxon>Vanilla</taxon>
    </lineage>
</organism>
<keyword evidence="2" id="KW-1185">Reference proteome</keyword>
<evidence type="ECO:0000313" key="2">
    <source>
        <dbReference type="Proteomes" id="UP000636800"/>
    </source>
</evidence>
<gene>
    <name evidence="1" type="ORF">HPP92_020606</name>
</gene>
<accession>A0A835Q837</accession>
<dbReference type="OrthoDB" id="6880011at2759"/>
<evidence type="ECO:0000313" key="1">
    <source>
        <dbReference type="EMBL" id="KAG0464537.1"/>
    </source>
</evidence>
<proteinExistence type="predicted"/>
<sequence>MVTIATPKGLPAPVPAKMEMRQCSLMENGPGLSEKDHLVNGNLIFFLGRDAARNLPKGREMIWIQTEPTPSWFVLYPKKVFVKDNNTHELTPSSHVRNVKTGRFGLSVGFTVSLTSSMG</sequence>
<comment type="caution">
    <text evidence="1">The sequence shown here is derived from an EMBL/GenBank/DDBJ whole genome shotgun (WGS) entry which is preliminary data.</text>
</comment>
<reference evidence="1 2" key="1">
    <citation type="journal article" date="2020" name="Nat. Food">
        <title>A phased Vanilla planifolia genome enables genetic improvement of flavour and production.</title>
        <authorList>
            <person name="Hasing T."/>
            <person name="Tang H."/>
            <person name="Brym M."/>
            <person name="Khazi F."/>
            <person name="Huang T."/>
            <person name="Chambers A.H."/>
        </authorList>
    </citation>
    <scope>NUCLEOTIDE SEQUENCE [LARGE SCALE GENOMIC DNA]</scope>
    <source>
        <tissue evidence="1">Leaf</tissue>
    </source>
</reference>
<name>A0A835Q837_VANPL</name>
<dbReference type="EMBL" id="JADCNL010000010">
    <property type="protein sequence ID" value="KAG0464537.1"/>
    <property type="molecule type" value="Genomic_DNA"/>
</dbReference>
<protein>
    <submittedName>
        <fullName evidence="1">Uncharacterized protein</fullName>
    </submittedName>
</protein>